<feature type="signal peptide" evidence="7">
    <location>
        <begin position="1"/>
        <end position="20"/>
    </location>
</feature>
<feature type="domain" description="Neurotransmitter-gated ion-channel transmembrane" evidence="9">
    <location>
        <begin position="371"/>
        <end position="456"/>
    </location>
</feature>
<evidence type="ECO:0000256" key="7">
    <source>
        <dbReference type="SAM" id="SignalP"/>
    </source>
</evidence>
<dbReference type="InterPro" id="IPR036719">
    <property type="entry name" value="Neuro-gated_channel_TM_sf"/>
</dbReference>
<dbReference type="Pfam" id="PF02931">
    <property type="entry name" value="Neur_chan_LBD"/>
    <property type="match status" value="1"/>
</dbReference>
<dbReference type="GO" id="GO:0016020">
    <property type="term" value="C:membrane"/>
    <property type="evidence" value="ECO:0007669"/>
    <property type="project" value="UniProtKB-SubCell"/>
</dbReference>
<keyword evidence="2 6" id="KW-0812">Transmembrane</keyword>
<evidence type="ECO:0000313" key="11">
    <source>
        <dbReference type="Proteomes" id="UP001224775"/>
    </source>
</evidence>
<feature type="region of interest" description="Disordered" evidence="5">
    <location>
        <begin position="21"/>
        <end position="60"/>
    </location>
</feature>
<dbReference type="InterPro" id="IPR006029">
    <property type="entry name" value="Neurotrans-gated_channel_TM"/>
</dbReference>
<dbReference type="PANTHER" id="PTHR18945">
    <property type="entry name" value="NEUROTRANSMITTER GATED ION CHANNEL"/>
    <property type="match status" value="1"/>
</dbReference>
<keyword evidence="11" id="KW-1185">Reference proteome</keyword>
<accession>A0AAD8Y6E1</accession>
<evidence type="ECO:0000256" key="2">
    <source>
        <dbReference type="ARBA" id="ARBA00022692"/>
    </source>
</evidence>
<evidence type="ECO:0000256" key="6">
    <source>
        <dbReference type="SAM" id="Phobius"/>
    </source>
</evidence>
<gene>
    <name evidence="10" type="ORF">QTG54_009307</name>
</gene>
<protein>
    <submittedName>
        <fullName evidence="10">Neurotransmitter-gated ion channel superfamily protein</fullName>
    </submittedName>
</protein>
<dbReference type="Proteomes" id="UP001224775">
    <property type="component" value="Unassembled WGS sequence"/>
</dbReference>
<evidence type="ECO:0000313" key="10">
    <source>
        <dbReference type="EMBL" id="KAK1740357.1"/>
    </source>
</evidence>
<keyword evidence="4 6" id="KW-0472">Membrane</keyword>
<evidence type="ECO:0000256" key="5">
    <source>
        <dbReference type="SAM" id="MobiDB-lite"/>
    </source>
</evidence>
<evidence type="ECO:0000259" key="8">
    <source>
        <dbReference type="Pfam" id="PF02931"/>
    </source>
</evidence>
<name>A0AAD8Y6E1_9STRA</name>
<feature type="transmembrane region" description="Helical" evidence="6">
    <location>
        <begin position="364"/>
        <end position="382"/>
    </location>
</feature>
<dbReference type="Gene3D" id="1.20.58.390">
    <property type="entry name" value="Neurotransmitter-gated ion-channel transmembrane domain"/>
    <property type="match status" value="1"/>
</dbReference>
<comment type="subcellular location">
    <subcellularLocation>
        <location evidence="1">Membrane</location>
        <topology evidence="1">Multi-pass membrane protein</topology>
    </subcellularLocation>
</comment>
<dbReference type="EMBL" id="JATAAI010000016">
    <property type="protein sequence ID" value="KAK1740357.1"/>
    <property type="molecule type" value="Genomic_DNA"/>
</dbReference>
<feature type="domain" description="Neurotransmitter-gated ion-channel ligand-binding" evidence="8">
    <location>
        <begin position="121"/>
        <end position="356"/>
    </location>
</feature>
<evidence type="ECO:0000256" key="1">
    <source>
        <dbReference type="ARBA" id="ARBA00004141"/>
    </source>
</evidence>
<feature type="transmembrane region" description="Helical" evidence="6">
    <location>
        <begin position="425"/>
        <end position="446"/>
    </location>
</feature>
<dbReference type="SUPFAM" id="SSF63712">
    <property type="entry name" value="Nicotinic receptor ligand binding domain-like"/>
    <property type="match status" value="1"/>
</dbReference>
<keyword evidence="3 6" id="KW-1133">Transmembrane helix</keyword>
<feature type="chain" id="PRO_5042049458" evidence="7">
    <location>
        <begin position="21"/>
        <end position="753"/>
    </location>
</feature>
<sequence length="753" mass="85043">MRQSVIGLLLAAACCRIEQGASLQSQRGHRRQRIESPPRRQHPAAMWSSRDGSSPNLDMYVDQNVDSYYERNDMNPPRLISRSARRQLQSSNNGEGTDNNNSISDLDLIVEEAKLGNDALTRLRRDLLGDAYYDKHVYPFDYAWYGQNEGSRTGIPIELDINFHRVFSVDTINPVLDLVVWFRLEWADPRLTWDPKEYGNMTKVWVWISDGGAGGETSEIWTPDIELWNLESGLSETLDDSYAIVNYDGSIYWSRPGHLRPTCKFYGLNNFPFDELTCTMEFGSWTYSGKYMRLVRGGSDGDGWSLGGSDTAGSSFNEFSFVDEEPINCIEHIYPPYPMSPEEDWPVLMYNVTIGRSWQPYARGYILLQVMLNIVGFAAFWLPPSCGERMSLSITAMLAAVAAEVVIAANLPASAELTWFQKFNMVSLTYAFISLLECVAVLYFFYKKKDNLIPNWYSFARDWYVVRRAKEGKDAVIKRGSELVDSIHHGVKEAVSRRESGTLSERAAAGINDAFEESDERNNTIRDVDENNEDFAHRALKSIDERNNTQSNGDDNNEDIWKDCNSEDIAPDALEPTENANQADLNGSSASISVGDIDFGVLNIKKKSSSGNRDNPLAASFVSALSDDGVPLPSDIPDASLVKEPEKRQVRFNINEGTGGRSRGGSIHLQSRRSNLQRDNWMQESQTVVVPRDADDFANEREVESNLKWKKLSAQIDDFARVWIPISYFIALPILFLQTRENDDADVLTAQFR</sequence>
<dbReference type="Gene3D" id="2.70.170.10">
    <property type="entry name" value="Neurotransmitter-gated ion-channel ligand-binding domain"/>
    <property type="match status" value="1"/>
</dbReference>
<dbReference type="GO" id="GO:0005230">
    <property type="term" value="F:extracellular ligand-gated monoatomic ion channel activity"/>
    <property type="evidence" value="ECO:0007669"/>
    <property type="project" value="InterPro"/>
</dbReference>
<dbReference type="AlphaFoldDB" id="A0AAD8Y6E1"/>
<dbReference type="CDD" id="cd18989">
    <property type="entry name" value="LGIC_ECD_cation"/>
    <property type="match status" value="1"/>
</dbReference>
<dbReference type="InterPro" id="IPR036734">
    <property type="entry name" value="Neur_chan_lig-bd_sf"/>
</dbReference>
<dbReference type="Pfam" id="PF02932">
    <property type="entry name" value="Neur_chan_memb"/>
    <property type="match status" value="1"/>
</dbReference>
<dbReference type="GO" id="GO:0004888">
    <property type="term" value="F:transmembrane signaling receptor activity"/>
    <property type="evidence" value="ECO:0007669"/>
    <property type="project" value="InterPro"/>
</dbReference>
<proteinExistence type="predicted"/>
<keyword evidence="7" id="KW-0732">Signal</keyword>
<feature type="transmembrane region" description="Helical" evidence="6">
    <location>
        <begin position="719"/>
        <end position="737"/>
    </location>
</feature>
<dbReference type="InterPro" id="IPR006201">
    <property type="entry name" value="Neur_channel"/>
</dbReference>
<dbReference type="SUPFAM" id="SSF90112">
    <property type="entry name" value="Neurotransmitter-gated ion-channel transmembrane pore"/>
    <property type="match status" value="1"/>
</dbReference>
<organism evidence="10 11">
    <name type="scientific">Skeletonema marinoi</name>
    <dbReference type="NCBI Taxonomy" id="267567"/>
    <lineage>
        <taxon>Eukaryota</taxon>
        <taxon>Sar</taxon>
        <taxon>Stramenopiles</taxon>
        <taxon>Ochrophyta</taxon>
        <taxon>Bacillariophyta</taxon>
        <taxon>Coscinodiscophyceae</taxon>
        <taxon>Thalassiosirophycidae</taxon>
        <taxon>Thalassiosirales</taxon>
        <taxon>Skeletonemataceae</taxon>
        <taxon>Skeletonema</taxon>
        <taxon>Skeletonema marinoi-dohrnii complex</taxon>
    </lineage>
</organism>
<feature type="transmembrane region" description="Helical" evidence="6">
    <location>
        <begin position="394"/>
        <end position="413"/>
    </location>
</feature>
<evidence type="ECO:0000259" key="9">
    <source>
        <dbReference type="Pfam" id="PF02932"/>
    </source>
</evidence>
<reference evidence="10" key="1">
    <citation type="submission" date="2023-06" db="EMBL/GenBank/DDBJ databases">
        <title>Survivors Of The Sea: Transcriptome response of Skeletonema marinoi to long-term dormancy.</title>
        <authorList>
            <person name="Pinder M.I.M."/>
            <person name="Kourtchenko O."/>
            <person name="Robertson E.K."/>
            <person name="Larsson T."/>
            <person name="Maumus F."/>
            <person name="Osuna-Cruz C.M."/>
            <person name="Vancaester E."/>
            <person name="Stenow R."/>
            <person name="Vandepoele K."/>
            <person name="Ploug H."/>
            <person name="Bruchert V."/>
            <person name="Godhe A."/>
            <person name="Topel M."/>
        </authorList>
    </citation>
    <scope>NUCLEOTIDE SEQUENCE</scope>
    <source>
        <strain evidence="10">R05AC</strain>
    </source>
</reference>
<feature type="region of interest" description="Disordered" evidence="5">
    <location>
        <begin position="541"/>
        <end position="563"/>
    </location>
</feature>
<dbReference type="InterPro" id="IPR038050">
    <property type="entry name" value="Neuro_actylchol_rec"/>
</dbReference>
<evidence type="ECO:0000256" key="4">
    <source>
        <dbReference type="ARBA" id="ARBA00023136"/>
    </source>
</evidence>
<evidence type="ECO:0000256" key="3">
    <source>
        <dbReference type="ARBA" id="ARBA00022989"/>
    </source>
</evidence>
<comment type="caution">
    <text evidence="10">The sequence shown here is derived from an EMBL/GenBank/DDBJ whole genome shotgun (WGS) entry which is preliminary data.</text>
</comment>
<dbReference type="InterPro" id="IPR006202">
    <property type="entry name" value="Neur_chan_lig-bd"/>
</dbReference>